<protein>
    <submittedName>
        <fullName evidence="2">Uncharacterized protein</fullName>
    </submittedName>
</protein>
<feature type="region of interest" description="Disordered" evidence="1">
    <location>
        <begin position="112"/>
        <end position="146"/>
    </location>
</feature>
<dbReference type="EMBL" id="CAKOFQ010008237">
    <property type="protein sequence ID" value="CAH2012912.1"/>
    <property type="molecule type" value="Genomic_DNA"/>
</dbReference>
<dbReference type="AlphaFoldDB" id="A0A9P0MHC7"/>
<reference evidence="2" key="1">
    <citation type="submission" date="2022-03" db="EMBL/GenBank/DDBJ databases">
        <authorList>
            <person name="Sayadi A."/>
        </authorList>
    </citation>
    <scope>NUCLEOTIDE SEQUENCE</scope>
</reference>
<name>A0A9P0MHC7_ACAOB</name>
<comment type="caution">
    <text evidence="2">The sequence shown here is derived from an EMBL/GenBank/DDBJ whole genome shotgun (WGS) entry which is preliminary data.</text>
</comment>
<gene>
    <name evidence="2" type="ORF">ACAOBT_LOCUS33093</name>
</gene>
<feature type="compositionally biased region" description="Acidic residues" evidence="1">
    <location>
        <begin position="77"/>
        <end position="94"/>
    </location>
</feature>
<feature type="region of interest" description="Disordered" evidence="1">
    <location>
        <begin position="45"/>
        <end position="100"/>
    </location>
</feature>
<dbReference type="OrthoDB" id="6779804at2759"/>
<dbReference type="Proteomes" id="UP001152888">
    <property type="component" value="Unassembled WGS sequence"/>
</dbReference>
<evidence type="ECO:0000313" key="2">
    <source>
        <dbReference type="EMBL" id="CAH2012912.1"/>
    </source>
</evidence>
<proteinExistence type="predicted"/>
<accession>A0A9P0MHC7</accession>
<evidence type="ECO:0000313" key="3">
    <source>
        <dbReference type="Proteomes" id="UP001152888"/>
    </source>
</evidence>
<feature type="compositionally biased region" description="Basic residues" evidence="1">
    <location>
        <begin position="112"/>
        <end position="123"/>
    </location>
</feature>
<feature type="compositionally biased region" description="Polar residues" evidence="1">
    <location>
        <begin position="124"/>
        <end position="133"/>
    </location>
</feature>
<sequence>MDKEWKPALEWVFGSSSKAMSEQKKRKVETSNDPNVWLKWYHELSDESDLSESSKDEDESDKEEENILTESEHNTESEQEVAESEGVESDEDVPLDSSSFYIGKDKITKWRKANPPRNVKTRSHYSFTRTQRSLTEDAEERGETQGVPKQAKAFFVLALSKFVINRPACSLMRGNLQQSILNSTRRGSFG</sequence>
<keyword evidence="3" id="KW-1185">Reference proteome</keyword>
<feature type="compositionally biased region" description="Acidic residues" evidence="1">
    <location>
        <begin position="46"/>
        <end position="67"/>
    </location>
</feature>
<organism evidence="2 3">
    <name type="scientific">Acanthoscelides obtectus</name>
    <name type="common">Bean weevil</name>
    <name type="synonym">Bruchus obtectus</name>
    <dbReference type="NCBI Taxonomy" id="200917"/>
    <lineage>
        <taxon>Eukaryota</taxon>
        <taxon>Metazoa</taxon>
        <taxon>Ecdysozoa</taxon>
        <taxon>Arthropoda</taxon>
        <taxon>Hexapoda</taxon>
        <taxon>Insecta</taxon>
        <taxon>Pterygota</taxon>
        <taxon>Neoptera</taxon>
        <taxon>Endopterygota</taxon>
        <taxon>Coleoptera</taxon>
        <taxon>Polyphaga</taxon>
        <taxon>Cucujiformia</taxon>
        <taxon>Chrysomeloidea</taxon>
        <taxon>Chrysomelidae</taxon>
        <taxon>Bruchinae</taxon>
        <taxon>Bruchini</taxon>
        <taxon>Acanthoscelides</taxon>
    </lineage>
</organism>
<evidence type="ECO:0000256" key="1">
    <source>
        <dbReference type="SAM" id="MobiDB-lite"/>
    </source>
</evidence>